<dbReference type="KEGG" id="nfa:NFA_40320"/>
<dbReference type="EMBL" id="AP006618">
    <property type="protein sequence ID" value="BAD58880.1"/>
    <property type="molecule type" value="Genomic_DNA"/>
</dbReference>
<dbReference type="Proteomes" id="UP000006820">
    <property type="component" value="Chromosome"/>
</dbReference>
<protein>
    <submittedName>
        <fullName evidence="1">Uncharacterized protein</fullName>
    </submittedName>
</protein>
<sequence length="75" mass="8860">MQRKRRRRTQEVAMLYIVREVDEFGRPFEETCAVAPPEYFDDKDYGGDALPAARAAYDETAEFYPRHCWELLRVG</sequence>
<dbReference type="HOGENOM" id="CLU_2667426_0_0_11"/>
<keyword evidence="2" id="KW-1185">Reference proteome</keyword>
<gene>
    <name evidence="1" type="ordered locus">NFA_40320</name>
</gene>
<organism evidence="1 2">
    <name type="scientific">Nocardia farcinica (strain IFM 10152)</name>
    <dbReference type="NCBI Taxonomy" id="247156"/>
    <lineage>
        <taxon>Bacteria</taxon>
        <taxon>Bacillati</taxon>
        <taxon>Actinomycetota</taxon>
        <taxon>Actinomycetes</taxon>
        <taxon>Mycobacteriales</taxon>
        <taxon>Nocardiaceae</taxon>
        <taxon>Nocardia</taxon>
    </lineage>
</organism>
<proteinExistence type="predicted"/>
<dbReference type="AlphaFoldDB" id="Q5YSG1"/>
<accession>Q5YSG1</accession>
<evidence type="ECO:0000313" key="2">
    <source>
        <dbReference type="Proteomes" id="UP000006820"/>
    </source>
</evidence>
<reference evidence="1 2" key="1">
    <citation type="journal article" date="2004" name="Proc. Natl. Acad. Sci. U.S.A.">
        <title>The complete genomic sequence of Nocardia farcinica IFM 10152.</title>
        <authorList>
            <person name="Ishikawa J."/>
            <person name="Yamashita A."/>
            <person name="Mikami Y."/>
            <person name="Hoshino Y."/>
            <person name="Kurita H."/>
            <person name="Hotta K."/>
            <person name="Shiba T."/>
            <person name="Hattori M."/>
        </authorList>
    </citation>
    <scope>NUCLEOTIDE SEQUENCE [LARGE SCALE GENOMIC DNA]</scope>
    <source>
        <strain evidence="1 2">IFM 10152</strain>
    </source>
</reference>
<evidence type="ECO:0000313" key="1">
    <source>
        <dbReference type="EMBL" id="BAD58880.1"/>
    </source>
</evidence>
<name>Q5YSG1_NOCFA</name>